<dbReference type="InterPro" id="IPR002510">
    <property type="entry name" value="Metalloprtase-TldD/E_N"/>
</dbReference>
<keyword evidence="2" id="KW-0645">Protease</keyword>
<dbReference type="InterPro" id="IPR045570">
    <property type="entry name" value="Metalloprtase-TldD/E_cen_dom"/>
</dbReference>
<feature type="domain" description="Metalloprotease TldD/E N-terminal" evidence="5">
    <location>
        <begin position="39"/>
        <end position="102"/>
    </location>
</feature>
<evidence type="ECO:0000313" key="9">
    <source>
        <dbReference type="Proteomes" id="UP001589898"/>
    </source>
</evidence>
<evidence type="ECO:0000256" key="4">
    <source>
        <dbReference type="ARBA" id="ARBA00023049"/>
    </source>
</evidence>
<dbReference type="InterPro" id="IPR036059">
    <property type="entry name" value="TldD/PmbA_sf"/>
</dbReference>
<dbReference type="EMBL" id="JBHLTF010000032">
    <property type="protein sequence ID" value="MFC0718466.1"/>
    <property type="molecule type" value="Genomic_DNA"/>
</dbReference>
<evidence type="ECO:0000259" key="5">
    <source>
        <dbReference type="Pfam" id="PF01523"/>
    </source>
</evidence>
<evidence type="ECO:0000256" key="3">
    <source>
        <dbReference type="ARBA" id="ARBA00022801"/>
    </source>
</evidence>
<dbReference type="Pfam" id="PF01523">
    <property type="entry name" value="PmbA_TldD_1st"/>
    <property type="match status" value="1"/>
</dbReference>
<dbReference type="PANTHER" id="PTHR30624:SF4">
    <property type="entry name" value="METALLOPROTEASE TLDD"/>
    <property type="match status" value="1"/>
</dbReference>
<organism evidence="8 9">
    <name type="scientific">Luteimonas padinae</name>
    <dbReference type="NCBI Taxonomy" id="1714359"/>
    <lineage>
        <taxon>Bacteria</taxon>
        <taxon>Pseudomonadati</taxon>
        <taxon>Pseudomonadota</taxon>
        <taxon>Gammaproteobacteria</taxon>
        <taxon>Lysobacterales</taxon>
        <taxon>Lysobacteraceae</taxon>
        <taxon>Luteimonas</taxon>
    </lineage>
</organism>
<evidence type="ECO:0000259" key="7">
    <source>
        <dbReference type="Pfam" id="PF19290"/>
    </source>
</evidence>
<feature type="domain" description="Metalloprotease TldD/E central" evidence="7">
    <location>
        <begin position="128"/>
        <end position="236"/>
    </location>
</feature>
<dbReference type="GO" id="GO:0008237">
    <property type="term" value="F:metallopeptidase activity"/>
    <property type="evidence" value="ECO:0007669"/>
    <property type="project" value="UniProtKB-KW"/>
</dbReference>
<proteinExistence type="inferred from homology"/>
<evidence type="ECO:0000256" key="2">
    <source>
        <dbReference type="ARBA" id="ARBA00022670"/>
    </source>
</evidence>
<name>A0ABV6T217_9GAMM</name>
<dbReference type="PANTHER" id="PTHR30624">
    <property type="entry name" value="UNCHARACTERIZED PROTEIN TLDD AND PMBA"/>
    <property type="match status" value="1"/>
</dbReference>
<dbReference type="InterPro" id="IPR025502">
    <property type="entry name" value="TldD"/>
</dbReference>
<dbReference type="RefSeq" id="WP_189495568.1">
    <property type="nucleotide sequence ID" value="NZ_BMZT01000003.1"/>
</dbReference>
<reference evidence="8 9" key="1">
    <citation type="submission" date="2024-09" db="EMBL/GenBank/DDBJ databases">
        <authorList>
            <person name="Sun Q."/>
            <person name="Mori K."/>
        </authorList>
    </citation>
    <scope>NUCLEOTIDE SEQUENCE [LARGE SCALE GENOMIC DNA]</scope>
    <source>
        <strain evidence="8 9">KCTC 52403</strain>
    </source>
</reference>
<protein>
    <submittedName>
        <fullName evidence="8">Metalloprotease TldD</fullName>
        <ecNumber evidence="8">3.4.24.-</ecNumber>
    </submittedName>
</protein>
<dbReference type="Pfam" id="PF19290">
    <property type="entry name" value="PmbA_TldD_2nd"/>
    <property type="match status" value="1"/>
</dbReference>
<accession>A0ABV6T217</accession>
<evidence type="ECO:0000256" key="1">
    <source>
        <dbReference type="ARBA" id="ARBA00005836"/>
    </source>
</evidence>
<sequence>MTHALEIAQSRLLLPAGLDGAGLERAFGTLLGPGVDFGDIYFQHARRESWTVEDGIVRDGAHSIEQGVGVRAISGEKTGFAYADDINAEALLSAAGSARAIARSGAEQRVRSLVPAGARSLYPAEDPVDGMANDAKVEALRRVDRLLRAADPRVKQVMVSLSGGVDTIFVARSDGVVAGDVRPLVRLNVQVIVEQGGRRESGYAGYGGRYSYAELLGDGQPEKFAREALRQALVNLEAVDAPAGVMPVVLGSGWPGVLLHEAVGHGLEGDFNRKGTSTYAGRIGQRVAAPGVTIVDDGTLDGRRGSLNVDDEGTPTRCTTLIEDGVLTGYMQDTLNARLMGVAPTGNGRRESFAHLVMPRMTNTCMLAGKDDPADMIRSVKKGLYAVNFGGGQVDITSGKYVFSATEAYLIEDGRVTAPVKGATLIGSGPETMQKVRMVGHDMALDDGVGTCGKDGQSVPVGVGQPSLLVEAITVGGTRA</sequence>
<dbReference type="Gene3D" id="3.30.2290.10">
    <property type="entry name" value="PmbA/TldD superfamily"/>
    <property type="match status" value="1"/>
</dbReference>
<keyword evidence="3 8" id="KW-0378">Hydrolase</keyword>
<comment type="similarity">
    <text evidence="1">Belongs to the peptidase U62 family.</text>
</comment>
<dbReference type="InterPro" id="IPR035068">
    <property type="entry name" value="TldD/PmbA_N"/>
</dbReference>
<dbReference type="NCBIfam" id="NF008006">
    <property type="entry name" value="PRK10735.1"/>
    <property type="match status" value="1"/>
</dbReference>
<gene>
    <name evidence="8" type="primary">tldD</name>
    <name evidence="8" type="ORF">ACFFFU_12020</name>
</gene>
<comment type="caution">
    <text evidence="8">The sequence shown here is derived from an EMBL/GenBank/DDBJ whole genome shotgun (WGS) entry which is preliminary data.</text>
</comment>
<dbReference type="SUPFAM" id="SSF111283">
    <property type="entry name" value="Putative modulator of DNA gyrase, PmbA/TldD"/>
    <property type="match status" value="1"/>
</dbReference>
<dbReference type="Pfam" id="PF19289">
    <property type="entry name" value="PmbA_TldD_3rd"/>
    <property type="match status" value="1"/>
</dbReference>
<evidence type="ECO:0000259" key="6">
    <source>
        <dbReference type="Pfam" id="PF19289"/>
    </source>
</evidence>
<evidence type="ECO:0000313" key="8">
    <source>
        <dbReference type="EMBL" id="MFC0718466.1"/>
    </source>
</evidence>
<keyword evidence="9" id="KW-1185">Reference proteome</keyword>
<feature type="domain" description="Metalloprotease TldD/E C-terminal" evidence="6">
    <location>
        <begin position="244"/>
        <end position="477"/>
    </location>
</feature>
<keyword evidence="4 8" id="KW-0482">Metalloprotease</keyword>
<dbReference type="Proteomes" id="UP001589898">
    <property type="component" value="Unassembled WGS sequence"/>
</dbReference>
<dbReference type="InterPro" id="IPR045569">
    <property type="entry name" value="Metalloprtase-TldD/E_C"/>
</dbReference>
<dbReference type="EC" id="3.4.24.-" evidence="8"/>
<dbReference type="InterPro" id="IPR051463">
    <property type="entry name" value="Peptidase_U62_metallo"/>
</dbReference>
<dbReference type="PIRSF" id="PIRSF004919">
    <property type="entry name" value="TldD"/>
    <property type="match status" value="1"/>
</dbReference>